<keyword evidence="14" id="KW-1185">Reference proteome</keyword>
<dbReference type="InterPro" id="IPR001806">
    <property type="entry name" value="Small_GTPase"/>
</dbReference>
<dbReference type="PROSITE" id="PS51421">
    <property type="entry name" value="RAS"/>
    <property type="match status" value="1"/>
</dbReference>
<dbReference type="InterPro" id="IPR041818">
    <property type="entry name" value="Rab39"/>
</dbReference>
<dbReference type="OrthoDB" id="9989112at2759"/>
<dbReference type="SMART" id="SM00173">
    <property type="entry name" value="RAS"/>
    <property type="match status" value="1"/>
</dbReference>
<dbReference type="InterPro" id="IPR005225">
    <property type="entry name" value="Small_GTP-bd"/>
</dbReference>
<evidence type="ECO:0000256" key="11">
    <source>
        <dbReference type="ARBA" id="ARBA00023329"/>
    </source>
</evidence>
<evidence type="ECO:0000256" key="4">
    <source>
        <dbReference type="ARBA" id="ARBA00022481"/>
    </source>
</evidence>
<evidence type="ECO:0000313" key="13">
    <source>
        <dbReference type="EMBL" id="CAG9803431.1"/>
    </source>
</evidence>
<dbReference type="AlphaFoldDB" id="A0A9N9RRE4"/>
<keyword evidence="10" id="KW-0636">Prenylation</keyword>
<dbReference type="PROSITE" id="PS51420">
    <property type="entry name" value="RHO"/>
    <property type="match status" value="1"/>
</dbReference>
<evidence type="ECO:0008006" key="15">
    <source>
        <dbReference type="Google" id="ProtNLM"/>
    </source>
</evidence>
<evidence type="ECO:0000256" key="9">
    <source>
        <dbReference type="ARBA" id="ARBA00023288"/>
    </source>
</evidence>
<accession>A0A9N9RRE4</accession>
<dbReference type="SMART" id="SM00175">
    <property type="entry name" value="RAB"/>
    <property type="match status" value="1"/>
</dbReference>
<evidence type="ECO:0000256" key="8">
    <source>
        <dbReference type="ARBA" id="ARBA00023136"/>
    </source>
</evidence>
<name>A0A9N9RRE4_9DIPT</name>
<dbReference type="FunFam" id="3.40.50.300:FF:000358">
    <property type="entry name" value="RAB39B, member RAS oncogene family"/>
    <property type="match status" value="1"/>
</dbReference>
<dbReference type="Pfam" id="PF00071">
    <property type="entry name" value="Ras"/>
    <property type="match status" value="1"/>
</dbReference>
<dbReference type="GO" id="GO:0005525">
    <property type="term" value="F:GTP binding"/>
    <property type="evidence" value="ECO:0007669"/>
    <property type="project" value="UniProtKB-KW"/>
</dbReference>
<evidence type="ECO:0000256" key="5">
    <source>
        <dbReference type="ARBA" id="ARBA00022741"/>
    </source>
</evidence>
<dbReference type="GO" id="GO:0030659">
    <property type="term" value="C:cytoplasmic vesicle membrane"/>
    <property type="evidence" value="ECO:0007669"/>
    <property type="project" value="UniProtKB-SubCell"/>
</dbReference>
<dbReference type="SMART" id="SM00174">
    <property type="entry name" value="RHO"/>
    <property type="match status" value="1"/>
</dbReference>
<keyword evidence="4" id="KW-0488">Methylation</keyword>
<evidence type="ECO:0000313" key="14">
    <source>
        <dbReference type="Proteomes" id="UP001153620"/>
    </source>
</evidence>
<keyword evidence="11" id="KW-0968">Cytoplasmic vesicle</keyword>
<dbReference type="PROSITE" id="PS51419">
    <property type="entry name" value="RAB"/>
    <property type="match status" value="1"/>
</dbReference>
<protein>
    <recommendedName>
        <fullName evidence="15">Ras-related protein Rab-39B</fullName>
    </recommendedName>
</protein>
<keyword evidence="3" id="KW-1003">Cell membrane</keyword>
<proteinExistence type="inferred from homology"/>
<dbReference type="CDD" id="cd04111">
    <property type="entry name" value="Rab39"/>
    <property type="match status" value="1"/>
</dbReference>
<dbReference type="NCBIfam" id="TIGR00231">
    <property type="entry name" value="small_GTP"/>
    <property type="match status" value="1"/>
</dbReference>
<dbReference type="InterPro" id="IPR050209">
    <property type="entry name" value="Rab_GTPases_membrane_traffic"/>
</dbReference>
<dbReference type="GO" id="GO:0006914">
    <property type="term" value="P:autophagy"/>
    <property type="evidence" value="ECO:0007669"/>
    <property type="project" value="UniProtKB-KW"/>
</dbReference>
<dbReference type="GO" id="GO:0032482">
    <property type="term" value="P:Rab protein signal transduction"/>
    <property type="evidence" value="ECO:0007669"/>
    <property type="project" value="InterPro"/>
</dbReference>
<dbReference type="InterPro" id="IPR027417">
    <property type="entry name" value="P-loop_NTPase"/>
</dbReference>
<evidence type="ECO:0000256" key="2">
    <source>
        <dbReference type="ARBA" id="ARBA00006270"/>
    </source>
</evidence>
<dbReference type="Proteomes" id="UP001153620">
    <property type="component" value="Chromosome 2"/>
</dbReference>
<keyword evidence="6" id="KW-0072">Autophagy</keyword>
<keyword evidence="5" id="KW-0547">Nucleotide-binding</keyword>
<dbReference type="PANTHER" id="PTHR47979">
    <property type="entry name" value="DRAB11-RELATED"/>
    <property type="match status" value="1"/>
</dbReference>
<comment type="similarity">
    <text evidence="2">Belongs to the small GTPase superfamily. Rab family.</text>
</comment>
<sequence length="220" mass="25041">MDIAFDYQFRLILIGDSTVGKSSLLKYFTDGRFAEYPQISDPTIGVDFFAHMMEVKDGTRIKLQLWDTAGQERFRSITKSYYRNSVGVLLVYDICNHASFEHIPLWLLEAKRHIEPYKPVFALVGTKLDLVTNGENREVSVEEAKRFSEQHGLIFVETSARTGINVRESFALVTQEIYNRIKSGEYKVENGWDGIKTGFPRSSSLDFNLAMAEPAKSSCC</sequence>
<dbReference type="EMBL" id="OU895878">
    <property type="protein sequence ID" value="CAG9803431.1"/>
    <property type="molecule type" value="Genomic_DNA"/>
</dbReference>
<keyword evidence="7" id="KW-0342">GTP-binding</keyword>
<dbReference type="SUPFAM" id="SSF52540">
    <property type="entry name" value="P-loop containing nucleoside triphosphate hydrolases"/>
    <property type="match status" value="1"/>
</dbReference>
<evidence type="ECO:0000256" key="10">
    <source>
        <dbReference type="ARBA" id="ARBA00023289"/>
    </source>
</evidence>
<keyword evidence="8" id="KW-0472">Membrane</keyword>
<evidence type="ECO:0000256" key="1">
    <source>
        <dbReference type="ARBA" id="ARBA00004342"/>
    </source>
</evidence>
<dbReference type="GO" id="GO:0005886">
    <property type="term" value="C:plasma membrane"/>
    <property type="evidence" value="ECO:0007669"/>
    <property type="project" value="UniProtKB-SubCell"/>
</dbReference>
<organism evidence="13 14">
    <name type="scientific">Chironomus riparius</name>
    <dbReference type="NCBI Taxonomy" id="315576"/>
    <lineage>
        <taxon>Eukaryota</taxon>
        <taxon>Metazoa</taxon>
        <taxon>Ecdysozoa</taxon>
        <taxon>Arthropoda</taxon>
        <taxon>Hexapoda</taxon>
        <taxon>Insecta</taxon>
        <taxon>Pterygota</taxon>
        <taxon>Neoptera</taxon>
        <taxon>Endopterygota</taxon>
        <taxon>Diptera</taxon>
        <taxon>Nematocera</taxon>
        <taxon>Chironomoidea</taxon>
        <taxon>Chironomidae</taxon>
        <taxon>Chironominae</taxon>
        <taxon>Chironomus</taxon>
    </lineage>
</organism>
<reference evidence="13" key="2">
    <citation type="submission" date="2022-10" db="EMBL/GenBank/DDBJ databases">
        <authorList>
            <consortium name="ENA_rothamsted_submissions"/>
            <consortium name="culmorum"/>
            <person name="King R."/>
        </authorList>
    </citation>
    <scope>NUCLEOTIDE SEQUENCE</scope>
</reference>
<evidence type="ECO:0000256" key="6">
    <source>
        <dbReference type="ARBA" id="ARBA00023006"/>
    </source>
</evidence>
<dbReference type="Gene3D" id="3.40.50.300">
    <property type="entry name" value="P-loop containing nucleotide triphosphate hydrolases"/>
    <property type="match status" value="1"/>
</dbReference>
<reference evidence="13" key="1">
    <citation type="submission" date="2022-01" db="EMBL/GenBank/DDBJ databases">
        <authorList>
            <person name="King R."/>
        </authorList>
    </citation>
    <scope>NUCLEOTIDE SEQUENCE</scope>
</reference>
<dbReference type="GO" id="GO:0003924">
    <property type="term" value="F:GTPase activity"/>
    <property type="evidence" value="ECO:0007669"/>
    <property type="project" value="InterPro"/>
</dbReference>
<keyword evidence="9" id="KW-0449">Lipoprotein</keyword>
<gene>
    <name evidence="13" type="ORF">CHIRRI_LOCUS6331</name>
</gene>
<comment type="subcellular location">
    <subcellularLocation>
        <location evidence="1">Cell membrane</location>
        <topology evidence="1">Lipid-anchor</topology>
        <orientation evidence="1">Cytoplasmic side</orientation>
    </subcellularLocation>
    <subcellularLocation>
        <location evidence="12">Cytoplasmic vesicle membrane</location>
        <topology evidence="12">Lipid-anchor</topology>
        <orientation evidence="12">Cytoplasmic side</orientation>
    </subcellularLocation>
</comment>
<evidence type="ECO:0000256" key="3">
    <source>
        <dbReference type="ARBA" id="ARBA00022475"/>
    </source>
</evidence>
<dbReference type="PRINTS" id="PR00449">
    <property type="entry name" value="RASTRNSFRMNG"/>
</dbReference>
<evidence type="ECO:0000256" key="7">
    <source>
        <dbReference type="ARBA" id="ARBA00023134"/>
    </source>
</evidence>
<evidence type="ECO:0000256" key="12">
    <source>
        <dbReference type="ARBA" id="ARBA00025701"/>
    </source>
</evidence>